<evidence type="ECO:0000313" key="2">
    <source>
        <dbReference type="Proteomes" id="UP000226245"/>
    </source>
</evidence>
<keyword evidence="2" id="KW-1185">Reference proteome</keyword>
<proteinExistence type="predicted"/>
<protein>
    <submittedName>
        <fullName evidence="1">Uncharacterized protein</fullName>
    </submittedName>
</protein>
<sequence length="75" mass="8725">MTVKVSTETEYWRVQMGPIPDKPAWHQKLYAKQSYSFPSVEAAVRFAQSHKASDPTRGIVIEYPDGRRWNGKEWV</sequence>
<reference evidence="1 2" key="1">
    <citation type="submission" date="2016-08" db="EMBL/GenBank/DDBJ databases">
        <authorList>
            <person name="DeLong Z."/>
            <person name="DeVault B."/>
            <person name="Huffman J."/>
            <person name="Scuttaro V."/>
            <person name="Woodford M."/>
            <person name="Washington J.M."/>
            <person name="Klyczek K."/>
            <person name="Garlena R.A."/>
            <person name="Russell D.A."/>
            <person name="Pope W.H."/>
            <person name="Jacobs-Sera D."/>
            <person name="Hendrix R.W."/>
            <person name="Hatfull G.F."/>
        </authorList>
    </citation>
    <scope>NUCLEOTIDE SEQUENCE [LARGE SCALE GENOMIC DNA]</scope>
</reference>
<gene>
    <name evidence="1" type="ORF">SEA_BABYRAY_70</name>
</gene>
<organism evidence="1 2">
    <name type="scientific">Mycobacterium phage BabyRay</name>
    <dbReference type="NCBI Taxonomy" id="1897486"/>
    <lineage>
        <taxon>Viruses</taxon>
        <taxon>Duplodnaviria</taxon>
        <taxon>Heunggongvirae</taxon>
        <taxon>Uroviricota</taxon>
        <taxon>Caudoviricetes</taxon>
        <taxon>Veracruzvirus</taxon>
        <taxon>Veracruzvirus babyboy</taxon>
    </lineage>
</organism>
<evidence type="ECO:0000313" key="1">
    <source>
        <dbReference type="EMBL" id="AOT25426.1"/>
    </source>
</evidence>
<accession>A0A1D8EW28</accession>
<dbReference type="Proteomes" id="UP000226245">
    <property type="component" value="Segment"/>
</dbReference>
<name>A0A1D8EW28_9CAUD</name>
<dbReference type="EMBL" id="KX683423">
    <property type="protein sequence ID" value="AOT25426.1"/>
    <property type="molecule type" value="Genomic_DNA"/>
</dbReference>